<gene>
    <name evidence="1" type="ORF">CW311_10015</name>
</gene>
<dbReference type="EMBL" id="PISJ01000013">
    <property type="protein sequence ID" value="PKF33150.1"/>
    <property type="molecule type" value="Genomic_DNA"/>
</dbReference>
<organism evidence="1 2">
    <name type="scientific">Acinetobacter proteolyticus</name>
    <dbReference type="NCBI Taxonomy" id="1776741"/>
    <lineage>
        <taxon>Bacteria</taxon>
        <taxon>Pseudomonadati</taxon>
        <taxon>Pseudomonadota</taxon>
        <taxon>Gammaproteobacteria</taxon>
        <taxon>Moraxellales</taxon>
        <taxon>Moraxellaceae</taxon>
        <taxon>Acinetobacter</taxon>
    </lineage>
</organism>
<dbReference type="AlphaFoldDB" id="A0A2N0WE54"/>
<dbReference type="Proteomes" id="UP000233553">
    <property type="component" value="Unassembled WGS sequence"/>
</dbReference>
<proteinExistence type="predicted"/>
<accession>A0A2N0WE54</accession>
<protein>
    <submittedName>
        <fullName evidence="1">Uncharacterized protein</fullName>
    </submittedName>
</protein>
<sequence length="195" mass="22424">MSHFFKTELGQTALQERNIALTARQRRLLLLIDHEDFKELDQDYKQRIAPTELVQQLIDMGLLAEQTTPIVQKENVVSELKVNDLKTPSEPITAEEITAIVPKPIEVELKPETEPEIIELEKLPFVEIQQVMIQTLTTYCGLMARPLIQKIQSISSLQQLKACQMQWITSLQESRIPPTQLNQTLKLINYSVQHL</sequence>
<evidence type="ECO:0000313" key="1">
    <source>
        <dbReference type="EMBL" id="PKF33150.1"/>
    </source>
</evidence>
<dbReference type="RefSeq" id="WP_101236419.1">
    <property type="nucleotide sequence ID" value="NZ_JBCNKA010000002.1"/>
</dbReference>
<comment type="caution">
    <text evidence="1">The sequence shown here is derived from an EMBL/GenBank/DDBJ whole genome shotgun (WGS) entry which is preliminary data.</text>
</comment>
<evidence type="ECO:0000313" key="2">
    <source>
        <dbReference type="Proteomes" id="UP000233553"/>
    </source>
</evidence>
<reference evidence="1 2" key="1">
    <citation type="submission" date="2017-12" db="EMBL/GenBank/DDBJ databases">
        <title>Draft Genome sequences of multiple microbial strains isolated from spacecraft associated surfaces.</title>
        <authorList>
            <person name="Seuylemezian A."/>
            <person name="Vaishampayan P."/>
            <person name="Venkateswaran K."/>
        </authorList>
    </citation>
    <scope>NUCLEOTIDE SEQUENCE [LARGE SCALE GENOMIC DNA]</scope>
    <source>
        <strain evidence="1 2">2P01AA</strain>
    </source>
</reference>
<name>A0A2N0WE54_9GAMM</name>